<dbReference type="Gene3D" id="3.20.20.450">
    <property type="entry name" value="EAL domain"/>
    <property type="match status" value="1"/>
</dbReference>
<evidence type="ECO:0000259" key="5">
    <source>
        <dbReference type="PROSITE" id="PS50887"/>
    </source>
</evidence>
<dbReference type="Proteomes" id="UP000482960">
    <property type="component" value="Unassembled WGS sequence"/>
</dbReference>
<dbReference type="PROSITE" id="PS50883">
    <property type="entry name" value="EAL"/>
    <property type="match status" value="1"/>
</dbReference>
<dbReference type="Pfam" id="PF00990">
    <property type="entry name" value="GGDEF"/>
    <property type="match status" value="1"/>
</dbReference>
<keyword evidence="7" id="KW-1185">Reference proteome</keyword>
<dbReference type="InterPro" id="IPR000700">
    <property type="entry name" value="PAS-assoc_C"/>
</dbReference>
<reference evidence="6 7" key="1">
    <citation type="submission" date="2020-03" db="EMBL/GenBank/DDBJ databases">
        <title>Whole genome shotgun sequence of Phytohabitans rumicis NBRC 108638.</title>
        <authorList>
            <person name="Komaki H."/>
            <person name="Tamura T."/>
        </authorList>
    </citation>
    <scope>NUCLEOTIDE SEQUENCE [LARGE SCALE GENOMIC DNA]</scope>
    <source>
        <strain evidence="6 7">NBRC 108638</strain>
    </source>
</reference>
<dbReference type="SMART" id="SM00086">
    <property type="entry name" value="PAC"/>
    <property type="match status" value="1"/>
</dbReference>
<dbReference type="InterPro" id="IPR001633">
    <property type="entry name" value="EAL_dom"/>
</dbReference>
<dbReference type="InterPro" id="IPR000014">
    <property type="entry name" value="PAS"/>
</dbReference>
<feature type="domain" description="GGDEF" evidence="5">
    <location>
        <begin position="302"/>
        <end position="437"/>
    </location>
</feature>
<evidence type="ECO:0000256" key="1">
    <source>
        <dbReference type="SAM" id="MobiDB-lite"/>
    </source>
</evidence>
<dbReference type="InterPro" id="IPR035919">
    <property type="entry name" value="EAL_sf"/>
</dbReference>
<organism evidence="6 7">
    <name type="scientific">Phytohabitans rumicis</name>
    <dbReference type="NCBI Taxonomy" id="1076125"/>
    <lineage>
        <taxon>Bacteria</taxon>
        <taxon>Bacillati</taxon>
        <taxon>Actinomycetota</taxon>
        <taxon>Actinomycetes</taxon>
        <taxon>Micromonosporales</taxon>
        <taxon>Micromonosporaceae</taxon>
    </lineage>
</organism>
<dbReference type="InterPro" id="IPR043128">
    <property type="entry name" value="Rev_trsase/Diguanyl_cyclase"/>
</dbReference>
<dbReference type="InterPro" id="IPR000160">
    <property type="entry name" value="GGDEF_dom"/>
</dbReference>
<dbReference type="PANTHER" id="PTHR44757:SF2">
    <property type="entry name" value="BIOFILM ARCHITECTURE MAINTENANCE PROTEIN MBAA"/>
    <property type="match status" value="1"/>
</dbReference>
<feature type="domain" description="PAS" evidence="2">
    <location>
        <begin position="147"/>
        <end position="217"/>
    </location>
</feature>
<comment type="caution">
    <text evidence="6">The sequence shown here is derived from an EMBL/GenBank/DDBJ whole genome shotgun (WGS) entry which is preliminary data.</text>
</comment>
<dbReference type="InterPro" id="IPR052155">
    <property type="entry name" value="Biofilm_reg_signaling"/>
</dbReference>
<dbReference type="CDD" id="cd01948">
    <property type="entry name" value="EAL"/>
    <property type="match status" value="1"/>
</dbReference>
<dbReference type="SUPFAM" id="SSF55785">
    <property type="entry name" value="PYP-like sensor domain (PAS domain)"/>
    <property type="match status" value="1"/>
</dbReference>
<dbReference type="Pfam" id="PF00563">
    <property type="entry name" value="EAL"/>
    <property type="match status" value="1"/>
</dbReference>
<proteinExistence type="predicted"/>
<evidence type="ECO:0000313" key="7">
    <source>
        <dbReference type="Proteomes" id="UP000482960"/>
    </source>
</evidence>
<dbReference type="SMART" id="SM00091">
    <property type="entry name" value="PAS"/>
    <property type="match status" value="1"/>
</dbReference>
<evidence type="ECO:0000259" key="3">
    <source>
        <dbReference type="PROSITE" id="PS50113"/>
    </source>
</evidence>
<evidence type="ECO:0000313" key="6">
    <source>
        <dbReference type="EMBL" id="GFJ88985.1"/>
    </source>
</evidence>
<dbReference type="SUPFAM" id="SSF141868">
    <property type="entry name" value="EAL domain-like"/>
    <property type="match status" value="1"/>
</dbReference>
<feature type="compositionally biased region" description="Pro residues" evidence="1">
    <location>
        <begin position="746"/>
        <end position="759"/>
    </location>
</feature>
<name>A0A6V8L8H0_9ACTN</name>
<feature type="domain" description="EAL" evidence="4">
    <location>
        <begin position="446"/>
        <end position="708"/>
    </location>
</feature>
<feature type="compositionally biased region" description="Pro residues" evidence="1">
    <location>
        <begin position="718"/>
        <end position="737"/>
    </location>
</feature>
<dbReference type="SMART" id="SM00052">
    <property type="entry name" value="EAL"/>
    <property type="match status" value="1"/>
</dbReference>
<dbReference type="PROSITE" id="PS50113">
    <property type="entry name" value="PAC"/>
    <property type="match status" value="1"/>
</dbReference>
<evidence type="ECO:0000259" key="2">
    <source>
        <dbReference type="PROSITE" id="PS50112"/>
    </source>
</evidence>
<dbReference type="EMBL" id="BLPG01000001">
    <property type="protein sequence ID" value="GFJ88985.1"/>
    <property type="molecule type" value="Genomic_DNA"/>
</dbReference>
<dbReference type="Gene3D" id="3.30.70.270">
    <property type="match status" value="1"/>
</dbReference>
<dbReference type="PROSITE" id="PS50112">
    <property type="entry name" value="PAS"/>
    <property type="match status" value="1"/>
</dbReference>
<dbReference type="PROSITE" id="PS50887">
    <property type="entry name" value="GGDEF"/>
    <property type="match status" value="1"/>
</dbReference>
<reference evidence="6 7" key="2">
    <citation type="submission" date="2020-03" db="EMBL/GenBank/DDBJ databases">
        <authorList>
            <person name="Ichikawa N."/>
            <person name="Kimura A."/>
            <person name="Kitahashi Y."/>
            <person name="Uohara A."/>
        </authorList>
    </citation>
    <scope>NUCLEOTIDE SEQUENCE [LARGE SCALE GENOMIC DNA]</scope>
    <source>
        <strain evidence="6 7">NBRC 108638</strain>
    </source>
</reference>
<dbReference type="InterPro" id="IPR029787">
    <property type="entry name" value="Nucleotide_cyclase"/>
</dbReference>
<accession>A0A6V8L8H0</accession>
<dbReference type="InterPro" id="IPR001610">
    <property type="entry name" value="PAC"/>
</dbReference>
<gene>
    <name evidence="6" type="ORF">Prum_026270</name>
</gene>
<dbReference type="AlphaFoldDB" id="A0A6V8L8H0"/>
<dbReference type="CDD" id="cd01949">
    <property type="entry name" value="GGDEF"/>
    <property type="match status" value="1"/>
</dbReference>
<dbReference type="Pfam" id="PF13426">
    <property type="entry name" value="PAS_9"/>
    <property type="match status" value="1"/>
</dbReference>
<feature type="domain" description="PAC" evidence="3">
    <location>
        <begin position="221"/>
        <end position="273"/>
    </location>
</feature>
<dbReference type="SUPFAM" id="SSF55073">
    <property type="entry name" value="Nucleotide cyclase"/>
    <property type="match status" value="1"/>
</dbReference>
<feature type="region of interest" description="Disordered" evidence="1">
    <location>
        <begin position="718"/>
        <end position="786"/>
    </location>
</feature>
<dbReference type="NCBIfam" id="TIGR00254">
    <property type="entry name" value="GGDEF"/>
    <property type="match status" value="1"/>
</dbReference>
<sequence length="786" mass="84552">MFSGEGARRYAHIWARAGAAVGYVPMSPADTERMLHNHTLVLAEALLGEPFTVQPAHAVGRALVEAHFTAPEFLDQTLLTFGRDFVVHLAPDGLAHGKLADRVVALEAALAAGYARALRDRTFAQQERIGRAVWDARNQIEQALRASEARFRAVFAGAAIGIGIGDMEGRILDVNQAFADMLGYTVDEMREINVAELFYPDDAPGMWEMYGEMLDGKRDGARLEKRYYRKDRSILWTDLAVSLIRDDDGHPRFTVAMVEDITDRYELQERLRFQALHDPLTGLPNRTLFFERLAAVFDGGASRVGVCFLDLDGFKAVNDSLGHYVGDELLVVVAKRLAACVSARGHLVARMGGDEFVILVEDSTGTEAAIAVAEAALAAVAEPVRIDSHQPLSVTASVGIVERSVAGTSPTDVMKAADTTLYWAKADGRGRWSMFDPVRGAHQLARAALAAALPGALDRGEFTLEYQPIVALDGGGLRAVEALVRWRHPELGMVPPDRFIGLAEETGMIVRLGRWVLETACAQGAAWNASFPGAELVVSVNLAVRQANAPGIVEEVAGVLARTGLPPDLLQLELTESAVMPTAGEPVRSLRGLAATGVRIAIDDFGTGYSNLAYLRRLPIHSLKLAGPFIEGLRSGDLIDSASVADERIVDALVRLAHALGLTVTAEAVETVEQADLLRGLGCDTAQGLHFGRPTQAENITAVLRRSWVAAVPRPPSTHLPVATPTPPPPAPFPRTSPFPRTVPTAPLPPTAPPPPTAPIAPTARTAPSIKGKRPWIDLQTTTIRP</sequence>
<dbReference type="InterPro" id="IPR035965">
    <property type="entry name" value="PAS-like_dom_sf"/>
</dbReference>
<dbReference type="CDD" id="cd00130">
    <property type="entry name" value="PAS"/>
    <property type="match status" value="1"/>
</dbReference>
<protein>
    <submittedName>
        <fullName evidence="6">GGDEF domain-containing protein</fullName>
    </submittedName>
</protein>
<dbReference type="PANTHER" id="PTHR44757">
    <property type="entry name" value="DIGUANYLATE CYCLASE DGCP"/>
    <property type="match status" value="1"/>
</dbReference>
<evidence type="ECO:0000259" key="4">
    <source>
        <dbReference type="PROSITE" id="PS50883"/>
    </source>
</evidence>
<dbReference type="NCBIfam" id="TIGR00229">
    <property type="entry name" value="sensory_box"/>
    <property type="match status" value="1"/>
</dbReference>
<dbReference type="SMART" id="SM00267">
    <property type="entry name" value="GGDEF"/>
    <property type="match status" value="1"/>
</dbReference>
<dbReference type="Gene3D" id="3.30.450.20">
    <property type="entry name" value="PAS domain"/>
    <property type="match status" value="1"/>
</dbReference>